<reference evidence="2" key="2">
    <citation type="submission" date="2020-09" db="EMBL/GenBank/DDBJ databases">
        <authorList>
            <person name="Sun Q."/>
            <person name="Zhou Y."/>
        </authorList>
    </citation>
    <scope>NUCLEOTIDE SEQUENCE</scope>
    <source>
        <strain evidence="2">CGMCC 1.12214</strain>
    </source>
</reference>
<dbReference type="EMBL" id="BMES01000002">
    <property type="protein sequence ID" value="GGH22496.1"/>
    <property type="molecule type" value="Genomic_DNA"/>
</dbReference>
<name>A0A917I821_9HYPH</name>
<evidence type="ECO:0000256" key="1">
    <source>
        <dbReference type="SAM" id="MobiDB-lite"/>
    </source>
</evidence>
<feature type="region of interest" description="Disordered" evidence="1">
    <location>
        <begin position="83"/>
        <end position="145"/>
    </location>
</feature>
<feature type="compositionally biased region" description="Basic and acidic residues" evidence="1">
    <location>
        <begin position="113"/>
        <end position="145"/>
    </location>
</feature>
<feature type="region of interest" description="Disordered" evidence="1">
    <location>
        <begin position="1"/>
        <end position="40"/>
    </location>
</feature>
<accession>A0A917I821</accession>
<dbReference type="Proteomes" id="UP000603912">
    <property type="component" value="Unassembled WGS sequence"/>
</dbReference>
<proteinExistence type="predicted"/>
<reference evidence="2" key="1">
    <citation type="journal article" date="2014" name="Int. J. Syst. Evol. Microbiol.">
        <title>Complete genome sequence of Corynebacterium casei LMG S-19264T (=DSM 44701T), isolated from a smear-ripened cheese.</title>
        <authorList>
            <consortium name="US DOE Joint Genome Institute (JGI-PGF)"/>
            <person name="Walter F."/>
            <person name="Albersmeier A."/>
            <person name="Kalinowski J."/>
            <person name="Ruckert C."/>
        </authorList>
    </citation>
    <scope>NUCLEOTIDE SEQUENCE</scope>
    <source>
        <strain evidence="2">CGMCC 1.12214</strain>
    </source>
</reference>
<organism evidence="2 3">
    <name type="scientific">Alsobacter metallidurans</name>
    <dbReference type="NCBI Taxonomy" id="340221"/>
    <lineage>
        <taxon>Bacteria</taxon>
        <taxon>Pseudomonadati</taxon>
        <taxon>Pseudomonadota</taxon>
        <taxon>Alphaproteobacteria</taxon>
        <taxon>Hyphomicrobiales</taxon>
        <taxon>Alsobacteraceae</taxon>
        <taxon>Alsobacter</taxon>
    </lineage>
</organism>
<evidence type="ECO:0000313" key="2">
    <source>
        <dbReference type="EMBL" id="GGH22496.1"/>
    </source>
</evidence>
<protein>
    <submittedName>
        <fullName evidence="2">Uncharacterized protein</fullName>
    </submittedName>
</protein>
<sequence length="145" mass="15326">MAAPRRPEVLAGEEAPRAAARAGEAGAEDSIPTTSPASSIGCALPEGLAVALGFGKPDLGVLTLGELDLGDFDLAAAAMAHLSGVADRTERKRHRDLRVNDPLGGSFRRRHAEKKEGRSRERSGPKSREETPKEGYDAEASRLLT</sequence>
<comment type="caution">
    <text evidence="2">The sequence shown here is derived from an EMBL/GenBank/DDBJ whole genome shotgun (WGS) entry which is preliminary data.</text>
</comment>
<dbReference type="AlphaFoldDB" id="A0A917I821"/>
<gene>
    <name evidence="2" type="ORF">GCM10007036_27540</name>
</gene>
<keyword evidence="3" id="KW-1185">Reference proteome</keyword>
<evidence type="ECO:0000313" key="3">
    <source>
        <dbReference type="Proteomes" id="UP000603912"/>
    </source>
</evidence>